<keyword evidence="3" id="KW-1185">Reference proteome</keyword>
<dbReference type="HOGENOM" id="CLU_3047283_0_0_5"/>
<evidence type="ECO:0000256" key="1">
    <source>
        <dbReference type="SAM" id="Phobius"/>
    </source>
</evidence>
<keyword evidence="1" id="KW-0812">Transmembrane</keyword>
<keyword evidence="2" id="KW-0614">Plasmid</keyword>
<evidence type="ECO:0000313" key="2">
    <source>
        <dbReference type="EMBL" id="AJD45510.1"/>
    </source>
</evidence>
<reference evidence="2 3" key="1">
    <citation type="submission" date="2013-11" db="EMBL/GenBank/DDBJ databases">
        <title>Complete genome sequence of Rhizobium gallicum bv. gallicum R602.</title>
        <authorList>
            <person name="Bustos P."/>
            <person name="Santamaria R.I."/>
            <person name="Lozano L."/>
            <person name="Acosta J.L."/>
            <person name="Ormeno-Orrillo E."/>
            <person name="Rogel M.A."/>
            <person name="Romero D."/>
            <person name="Cevallos M.A."/>
            <person name="Martinez-Romero E."/>
            <person name="Gonzalez V."/>
        </authorList>
    </citation>
    <scope>NUCLEOTIDE SEQUENCE [LARGE SCALE GENOMIC DNA]</scope>
    <source>
        <strain evidence="2 3">R602</strain>
        <plasmid evidence="2 3">pRgalR602c</plasmid>
    </source>
</reference>
<keyword evidence="1" id="KW-0472">Membrane</keyword>
<organism evidence="2 3">
    <name type="scientific">Rhizobium gallicum bv. gallicum R602sp</name>
    <dbReference type="NCBI Taxonomy" id="1041138"/>
    <lineage>
        <taxon>Bacteria</taxon>
        <taxon>Pseudomonadati</taxon>
        <taxon>Pseudomonadota</taxon>
        <taxon>Alphaproteobacteria</taxon>
        <taxon>Hyphomicrobiales</taxon>
        <taxon>Rhizobiaceae</taxon>
        <taxon>Rhizobium/Agrobacterium group</taxon>
        <taxon>Rhizobium</taxon>
    </lineage>
</organism>
<sequence>MEAVPASEPFASVAVAGFLSTCNVMHSALLALVKKYESADHVSHQCALIVNAAV</sequence>
<protein>
    <submittedName>
        <fullName evidence="2">Uncharacterized protein</fullName>
    </submittedName>
</protein>
<dbReference type="KEGG" id="rga:RGR602_PC01484"/>
<gene>
    <name evidence="2" type="ORF">RGR602_PC01484</name>
</gene>
<dbReference type="AlphaFoldDB" id="A0A0B4XFL0"/>
<keyword evidence="1" id="KW-1133">Transmembrane helix</keyword>
<proteinExistence type="predicted"/>
<dbReference type="Proteomes" id="UP000031368">
    <property type="component" value="Plasmid pRgalR602c"/>
</dbReference>
<dbReference type="EMBL" id="CP006880">
    <property type="protein sequence ID" value="AJD45510.1"/>
    <property type="molecule type" value="Genomic_DNA"/>
</dbReference>
<feature type="transmembrane region" description="Helical" evidence="1">
    <location>
        <begin position="12"/>
        <end position="33"/>
    </location>
</feature>
<evidence type="ECO:0000313" key="3">
    <source>
        <dbReference type="Proteomes" id="UP000031368"/>
    </source>
</evidence>
<name>A0A0B4XFL0_9HYPH</name>
<geneLocation type="plasmid" evidence="2 3">
    <name>pRgalR602c</name>
</geneLocation>
<accession>A0A0B4XFL0</accession>